<dbReference type="Proteomes" id="UP000430564">
    <property type="component" value="Unassembled WGS sequence"/>
</dbReference>
<dbReference type="PANTHER" id="PTHR35568:SF1">
    <property type="entry name" value="TRANSCRIPTIONAL REGULATOR DAUR"/>
    <property type="match status" value="1"/>
</dbReference>
<evidence type="ECO:0000259" key="1">
    <source>
        <dbReference type="Pfam" id="PF08348"/>
    </source>
</evidence>
<evidence type="ECO:0000313" key="4">
    <source>
        <dbReference type="Proteomes" id="UP000430564"/>
    </source>
</evidence>
<dbReference type="OrthoDB" id="9796595at2"/>
<dbReference type="AlphaFoldDB" id="A0A6I1F384"/>
<protein>
    <submittedName>
        <fullName evidence="3">Transcriptional regulator</fullName>
    </submittedName>
</protein>
<evidence type="ECO:0000259" key="2">
    <source>
        <dbReference type="Pfam" id="PF13309"/>
    </source>
</evidence>
<name>A0A6I1F384_9BURK</name>
<dbReference type="EMBL" id="WEHX01000006">
    <property type="protein sequence ID" value="KAB7662633.1"/>
    <property type="molecule type" value="Genomic_DNA"/>
</dbReference>
<dbReference type="InterPro" id="IPR013559">
    <property type="entry name" value="YheO"/>
</dbReference>
<organism evidence="3 4">
    <name type="scientific">Sutterella seckii</name>
    <dbReference type="NCBI Taxonomy" id="1944635"/>
    <lineage>
        <taxon>Bacteria</taxon>
        <taxon>Pseudomonadati</taxon>
        <taxon>Pseudomonadota</taxon>
        <taxon>Betaproteobacteria</taxon>
        <taxon>Burkholderiales</taxon>
        <taxon>Sutterellaceae</taxon>
        <taxon>Sutterella</taxon>
    </lineage>
</organism>
<comment type="caution">
    <text evidence="3">The sequence shown here is derived from an EMBL/GenBank/DDBJ whole genome shotgun (WGS) entry which is preliminary data.</text>
</comment>
<dbReference type="InterPro" id="IPR039446">
    <property type="entry name" value="DauR-like"/>
</dbReference>
<proteinExistence type="predicted"/>
<reference evidence="3 4" key="1">
    <citation type="submission" date="2019-10" db="EMBL/GenBank/DDBJ databases">
        <title>Genome diversity of Sutterella seckii.</title>
        <authorList>
            <person name="Chaplin A.V."/>
            <person name="Sokolova S.R."/>
            <person name="Mosin K.A."/>
            <person name="Ivanova E.L."/>
            <person name="Kochetkova T.O."/>
            <person name="Goltsov A.Y."/>
            <person name="Trofimov D.Y."/>
            <person name="Efimov B.A."/>
        </authorList>
    </citation>
    <scope>NUCLEOTIDE SEQUENCE [LARGE SCALE GENOMIC DNA]</scope>
    <source>
        <strain evidence="3 4">ASD393</strain>
    </source>
</reference>
<dbReference type="InterPro" id="IPR039445">
    <property type="entry name" value="DauR-like_HTH"/>
</dbReference>
<dbReference type="Pfam" id="PF13309">
    <property type="entry name" value="HTH_22"/>
    <property type="match status" value="1"/>
</dbReference>
<gene>
    <name evidence="3" type="ORF">GBM95_02445</name>
</gene>
<dbReference type="Pfam" id="PF08348">
    <property type="entry name" value="PAS_6"/>
    <property type="match status" value="1"/>
</dbReference>
<feature type="domain" description="YheO-like" evidence="1">
    <location>
        <begin position="37"/>
        <end position="147"/>
    </location>
</feature>
<dbReference type="PANTHER" id="PTHR35568">
    <property type="entry name" value="TRANSCRIPTIONAL REGULATOR DAUR"/>
    <property type="match status" value="1"/>
</dbReference>
<accession>A0A6I1F384</accession>
<evidence type="ECO:0000313" key="3">
    <source>
        <dbReference type="EMBL" id="KAB7662633.1"/>
    </source>
</evidence>
<feature type="domain" description="Transcriptional regulator DauR-like HTH" evidence="2">
    <location>
        <begin position="223"/>
        <end position="267"/>
    </location>
</feature>
<sequence>MEYCSMFLSALFGMHAADMPQHDNSSYATPVPALLAPWRMTADLVALVGGTQTEVVLHDLSDPLHSVVYVVNGHVTNRKIGQGVRHLVEEMLLRGEHPEKGDLLPVWWFRHKDEDGNEKLIRSVTMLIRGAEGKLAGALCVNQDVTADAAELVRLDWLLPPEMKAQFGESSLAAGRAKKNVREEGLAAGESVADAVFDLIDRMVDEAKAAPSDSPPSRPGRKASWTREDRVKLLAFMESRGIFLMKGALEHAAERLGVSKVTIYSDLDQIRRMAKFSKTPYWRGEE</sequence>